<dbReference type="PANTHER" id="PTHR33050">
    <property type="entry name" value="REVERSE TRANSCRIPTASE DOMAIN-CONTAINING PROTEIN"/>
    <property type="match status" value="1"/>
</dbReference>
<keyword evidence="2" id="KW-1185">Reference proteome</keyword>
<dbReference type="EMBL" id="NBNE01004064">
    <property type="protein sequence ID" value="OWZ06203.1"/>
    <property type="molecule type" value="Genomic_DNA"/>
</dbReference>
<accession>A0A225VL98</accession>
<dbReference type="InterPro" id="IPR052055">
    <property type="entry name" value="Hepadnavirus_pol/RT"/>
</dbReference>
<proteinExistence type="predicted"/>
<name>A0A225VL98_9STRA</name>
<dbReference type="Proteomes" id="UP000198211">
    <property type="component" value="Unassembled WGS sequence"/>
</dbReference>
<dbReference type="STRING" id="4795.A0A225VL98"/>
<comment type="caution">
    <text evidence="1">The sequence shown here is derived from an EMBL/GenBank/DDBJ whole genome shotgun (WGS) entry which is preliminary data.</text>
</comment>
<dbReference type="PANTHER" id="PTHR33050:SF7">
    <property type="entry name" value="RIBONUCLEASE H"/>
    <property type="match status" value="1"/>
</dbReference>
<gene>
    <name evidence="1" type="ORF">PHMEG_00021577</name>
</gene>
<dbReference type="OrthoDB" id="126233at2759"/>
<organism evidence="1 2">
    <name type="scientific">Phytophthora megakarya</name>
    <dbReference type="NCBI Taxonomy" id="4795"/>
    <lineage>
        <taxon>Eukaryota</taxon>
        <taxon>Sar</taxon>
        <taxon>Stramenopiles</taxon>
        <taxon>Oomycota</taxon>
        <taxon>Peronosporomycetes</taxon>
        <taxon>Peronosporales</taxon>
        <taxon>Peronosporaceae</taxon>
        <taxon>Phytophthora</taxon>
    </lineage>
</organism>
<sequence length="194" mass="21555">MATVPRSTAINDKKLTAWRSENKALGLLWDTTTETVSIPEDKLTKALRLTESLIATALASTSELNKLLGVFCHVSTCFPPARDFYQRQYPCPLSTQTPCLQKLSKTFVGSRLCSKFVGGSTGSRLPNWRALQSQVFTSIDASGTGLCALDSQRPEFIRVQYTQGELQVLQSMSYENSINIESYRVRSSQHFTGM</sequence>
<evidence type="ECO:0000313" key="1">
    <source>
        <dbReference type="EMBL" id="OWZ06203.1"/>
    </source>
</evidence>
<protein>
    <submittedName>
        <fullName evidence="1">Uncharacterized protein</fullName>
    </submittedName>
</protein>
<reference evidence="2" key="1">
    <citation type="submission" date="2017-03" db="EMBL/GenBank/DDBJ databases">
        <title>Phytopthora megakarya and P. palmivora, two closely related causual agents of cacao black pod achieved similar genome size and gene model numbers by different mechanisms.</title>
        <authorList>
            <person name="Ali S."/>
            <person name="Shao J."/>
            <person name="Larry D.J."/>
            <person name="Kronmiller B."/>
            <person name="Shen D."/>
            <person name="Strem M.D."/>
            <person name="Melnick R.L."/>
            <person name="Guiltinan M.J."/>
            <person name="Tyler B.M."/>
            <person name="Meinhardt L.W."/>
            <person name="Bailey B.A."/>
        </authorList>
    </citation>
    <scope>NUCLEOTIDE SEQUENCE [LARGE SCALE GENOMIC DNA]</scope>
    <source>
        <strain evidence="2">zdho120</strain>
    </source>
</reference>
<dbReference type="AlphaFoldDB" id="A0A225VL98"/>
<evidence type="ECO:0000313" key="2">
    <source>
        <dbReference type="Proteomes" id="UP000198211"/>
    </source>
</evidence>